<dbReference type="RefSeq" id="WP_111629577.1">
    <property type="nucleotide sequence ID" value="NZ_QLMC01000004.1"/>
</dbReference>
<evidence type="ECO:0000313" key="10">
    <source>
        <dbReference type="Proteomes" id="UP000248790"/>
    </source>
</evidence>
<evidence type="ECO:0000256" key="6">
    <source>
        <dbReference type="SAM" id="SignalP"/>
    </source>
</evidence>
<dbReference type="Pfam" id="PF07980">
    <property type="entry name" value="SusD_RagB"/>
    <property type="match status" value="1"/>
</dbReference>
<dbReference type="OrthoDB" id="9792139at2"/>
<dbReference type="Gene3D" id="1.25.40.390">
    <property type="match status" value="1"/>
</dbReference>
<evidence type="ECO:0000256" key="5">
    <source>
        <dbReference type="ARBA" id="ARBA00023237"/>
    </source>
</evidence>
<sequence length="552" mass="61366">MKKKFLLITAVCMGLMSSCSESFLEKTPLGVANQQLLANKNGVNAVLIAAYSLLDGVGSGFSTTSSVSNWIFGSVASDDAYKGSDVGDQAQITTLERYSFQADLGLYNDKWVTLYDGVSRANDVLKLLPKVTDMNEAEKAQAAGEARFLRAWYHFEAKKIWNKVPYVDETVTDYINLPNDKDIWPMIEADFQFAIDNVSATKAQVGRVSKWTAKSYLAKVHMYQQDYAAAKPLLDDVINNGPFKLVTSYHDNFRIPTENNSESIFEVQMSVGDGGNGENGSWGDNWNFPYGSAPGGCCGFYQPSQNLVNAFKTDANGLPLLDTFNNTDVKNDEGLASTDPFTPYEGTLDPRLDWTVGRRGIPFLNWGVHPGRNWIRDQSFGGPYTFKKFFAYSGENAGAESPRANANNYRAFRYSDLLLMRAEVAVEENDLPTALKIVNEIRTRAGNVVVMDASGKPAANYLVKSYPAFANQEYARKAVRFERRVELAMEGHRFFDLVRWGVADQVLNAYVAKESQKRTYLGGATFVKGKNEYFPIPQAQIDIMGANVLKQN</sequence>
<feature type="chain" id="PRO_5016276296" evidence="6">
    <location>
        <begin position="23"/>
        <end position="552"/>
    </location>
</feature>
<dbReference type="InterPro" id="IPR011990">
    <property type="entry name" value="TPR-like_helical_dom_sf"/>
</dbReference>
<reference evidence="9 10" key="1">
    <citation type="submission" date="2018-06" db="EMBL/GenBank/DDBJ databases">
        <title>Genomic Encyclopedia of Archaeal and Bacterial Type Strains, Phase II (KMG-II): from individual species to whole genera.</title>
        <authorList>
            <person name="Goeker M."/>
        </authorList>
    </citation>
    <scope>NUCLEOTIDE SEQUENCE [LARGE SCALE GENOMIC DNA]</scope>
    <source>
        <strain evidence="9 10">DSM 21851</strain>
    </source>
</reference>
<dbReference type="EMBL" id="QLMC01000004">
    <property type="protein sequence ID" value="RAJ95789.1"/>
    <property type="molecule type" value="Genomic_DNA"/>
</dbReference>
<evidence type="ECO:0000313" key="9">
    <source>
        <dbReference type="EMBL" id="RAJ95789.1"/>
    </source>
</evidence>
<protein>
    <submittedName>
        <fullName evidence="9">Putative outer membrane starch-binding protein</fullName>
    </submittedName>
</protein>
<evidence type="ECO:0000259" key="7">
    <source>
        <dbReference type="Pfam" id="PF07980"/>
    </source>
</evidence>
<comment type="similarity">
    <text evidence="2">Belongs to the SusD family.</text>
</comment>
<keyword evidence="5" id="KW-0998">Cell outer membrane</keyword>
<comment type="subcellular location">
    <subcellularLocation>
        <location evidence="1">Cell outer membrane</location>
    </subcellularLocation>
</comment>
<feature type="domain" description="SusD-like N-terminal" evidence="8">
    <location>
        <begin position="54"/>
        <end position="221"/>
    </location>
</feature>
<dbReference type="GO" id="GO:0009279">
    <property type="term" value="C:cell outer membrane"/>
    <property type="evidence" value="ECO:0007669"/>
    <property type="project" value="UniProtKB-SubCell"/>
</dbReference>
<dbReference type="InterPro" id="IPR012944">
    <property type="entry name" value="SusD_RagB_dom"/>
</dbReference>
<dbReference type="SUPFAM" id="SSF48452">
    <property type="entry name" value="TPR-like"/>
    <property type="match status" value="1"/>
</dbReference>
<feature type="domain" description="RagB/SusD" evidence="7">
    <location>
        <begin position="262"/>
        <end position="552"/>
    </location>
</feature>
<evidence type="ECO:0000256" key="1">
    <source>
        <dbReference type="ARBA" id="ARBA00004442"/>
    </source>
</evidence>
<dbReference type="Pfam" id="PF14322">
    <property type="entry name" value="SusD-like_3"/>
    <property type="match status" value="1"/>
</dbReference>
<organism evidence="9 10">
    <name type="scientific">Larkinella arboricola</name>
    <dbReference type="NCBI Taxonomy" id="643671"/>
    <lineage>
        <taxon>Bacteria</taxon>
        <taxon>Pseudomonadati</taxon>
        <taxon>Bacteroidota</taxon>
        <taxon>Cytophagia</taxon>
        <taxon>Cytophagales</taxon>
        <taxon>Spirosomataceae</taxon>
        <taxon>Larkinella</taxon>
    </lineage>
</organism>
<accession>A0A327X0R5</accession>
<dbReference type="Proteomes" id="UP000248790">
    <property type="component" value="Unassembled WGS sequence"/>
</dbReference>
<dbReference type="InterPro" id="IPR033985">
    <property type="entry name" value="SusD-like_N"/>
</dbReference>
<keyword evidence="4" id="KW-0472">Membrane</keyword>
<evidence type="ECO:0000256" key="2">
    <source>
        <dbReference type="ARBA" id="ARBA00006275"/>
    </source>
</evidence>
<comment type="caution">
    <text evidence="9">The sequence shown here is derived from an EMBL/GenBank/DDBJ whole genome shotgun (WGS) entry which is preliminary data.</text>
</comment>
<keyword evidence="3 6" id="KW-0732">Signal</keyword>
<proteinExistence type="inferred from homology"/>
<evidence type="ECO:0000256" key="3">
    <source>
        <dbReference type="ARBA" id="ARBA00022729"/>
    </source>
</evidence>
<gene>
    <name evidence="9" type="ORF">LX87_03537</name>
</gene>
<evidence type="ECO:0000256" key="4">
    <source>
        <dbReference type="ARBA" id="ARBA00023136"/>
    </source>
</evidence>
<keyword evidence="10" id="KW-1185">Reference proteome</keyword>
<feature type="signal peptide" evidence="6">
    <location>
        <begin position="1"/>
        <end position="22"/>
    </location>
</feature>
<name>A0A327X0R5_LARAB</name>
<dbReference type="PROSITE" id="PS51257">
    <property type="entry name" value="PROKAR_LIPOPROTEIN"/>
    <property type="match status" value="1"/>
</dbReference>
<evidence type="ECO:0000259" key="8">
    <source>
        <dbReference type="Pfam" id="PF14322"/>
    </source>
</evidence>
<dbReference type="AlphaFoldDB" id="A0A327X0R5"/>